<accession>A0A8H4IQD7</accession>
<evidence type="ECO:0000313" key="4">
    <source>
        <dbReference type="Proteomes" id="UP000572817"/>
    </source>
</evidence>
<feature type="signal peptide" evidence="1">
    <location>
        <begin position="1"/>
        <end position="17"/>
    </location>
</feature>
<dbReference type="Proteomes" id="UP000572817">
    <property type="component" value="Unassembled WGS sequence"/>
</dbReference>
<gene>
    <name evidence="3" type="ORF">GTA08_BOTSDO07206</name>
    <name evidence="2" type="ORF">GTA08_BOTSDO11401</name>
</gene>
<dbReference type="EMBL" id="WWBZ02000040">
    <property type="protein sequence ID" value="KAF4305385.1"/>
    <property type="molecule type" value="Genomic_DNA"/>
</dbReference>
<protein>
    <submittedName>
        <fullName evidence="3">Uncharacterized protein</fullName>
    </submittedName>
</protein>
<sequence length="175" mass="19159">MRLHIILLASLGLGALAAPSGSVNNLLNNRNAEASEDEHPLLAQTMDAIEDTHMKTVEAFFEKLDQKDGGGGADHVSVEAFHDHPQAELIKSLESGIREVLSLAHALGPLIANVTAELQHLDDDDDDDDDAGYVVKRDWRHTKERAVLQALIQAGVRFAQALRLPQFIEWLSGRS</sequence>
<keyword evidence="4" id="KW-1185">Reference proteome</keyword>
<keyword evidence="1" id="KW-0732">Signal</keyword>
<organism evidence="3 4">
    <name type="scientific">Botryosphaeria dothidea</name>
    <dbReference type="NCBI Taxonomy" id="55169"/>
    <lineage>
        <taxon>Eukaryota</taxon>
        <taxon>Fungi</taxon>
        <taxon>Dikarya</taxon>
        <taxon>Ascomycota</taxon>
        <taxon>Pezizomycotina</taxon>
        <taxon>Dothideomycetes</taxon>
        <taxon>Dothideomycetes incertae sedis</taxon>
        <taxon>Botryosphaeriales</taxon>
        <taxon>Botryosphaeriaceae</taxon>
        <taxon>Botryosphaeria</taxon>
    </lineage>
</organism>
<dbReference type="AlphaFoldDB" id="A0A8H4IQD7"/>
<evidence type="ECO:0000313" key="3">
    <source>
        <dbReference type="EMBL" id="KAF4305385.1"/>
    </source>
</evidence>
<name>A0A8H4IQD7_9PEZI</name>
<dbReference type="EMBL" id="WWBZ02000082">
    <property type="protein sequence ID" value="KAF4301366.1"/>
    <property type="molecule type" value="Genomic_DNA"/>
</dbReference>
<feature type="chain" id="PRO_5036266350" evidence="1">
    <location>
        <begin position="18"/>
        <end position="175"/>
    </location>
</feature>
<comment type="caution">
    <text evidence="3">The sequence shown here is derived from an EMBL/GenBank/DDBJ whole genome shotgun (WGS) entry which is preliminary data.</text>
</comment>
<evidence type="ECO:0000313" key="2">
    <source>
        <dbReference type="EMBL" id="KAF4301366.1"/>
    </source>
</evidence>
<reference evidence="3 4" key="1">
    <citation type="submission" date="2020-04" db="EMBL/GenBank/DDBJ databases">
        <title>Genome Assembly and Annotation of Botryosphaeria dothidea sdau 11-99, a Latent Pathogen of Apple Fruit Ring Rot in China.</title>
        <authorList>
            <person name="Yu C."/>
            <person name="Diao Y."/>
            <person name="Lu Q."/>
            <person name="Zhao J."/>
            <person name="Cui S."/>
            <person name="Peng C."/>
            <person name="He B."/>
            <person name="Liu H."/>
        </authorList>
    </citation>
    <scope>NUCLEOTIDE SEQUENCE [LARGE SCALE GENOMIC DNA]</scope>
    <source>
        <strain evidence="4">sdau11-99</strain>
        <strain evidence="3">Sdau11-99</strain>
    </source>
</reference>
<proteinExistence type="predicted"/>
<evidence type="ECO:0000256" key="1">
    <source>
        <dbReference type="SAM" id="SignalP"/>
    </source>
</evidence>